<sequence length="262" mass="28509">MITITELDKHYGALHALKSVEVDIAPGKITAVLGPNGAGKTTLIKSVLGLVKPDSGTITVDGTAVNGDSDYRRKIGYMPQIARYPENLTLQEIVDMIKDIRGYSGDSGTSKDSSGDLDMELWDRFDLDTEKDKPFRTLSGGNRQKVSAVLAFLFRPKVLFLDEPSTGLDPVSSSILKDKILAEIKRGTTIILTSHIMSEVQELADQVVYLLEGRIYFELSVSDLLADTGQQTLERAIAWKIGQNGAVASRNGMTEGYEPADG</sequence>
<evidence type="ECO:0000256" key="2">
    <source>
        <dbReference type="ARBA" id="ARBA00022448"/>
    </source>
</evidence>
<dbReference type="InterPro" id="IPR003439">
    <property type="entry name" value="ABC_transporter-like_ATP-bd"/>
</dbReference>
<keyword evidence="4" id="KW-0547">Nucleotide-binding</keyword>
<accession>A0A8J7RL39</accession>
<comment type="caution">
    <text evidence="7">The sequence shown here is derived from an EMBL/GenBank/DDBJ whole genome shotgun (WGS) entry which is preliminary data.</text>
</comment>
<dbReference type="Pfam" id="PF00005">
    <property type="entry name" value="ABC_tran"/>
    <property type="match status" value="1"/>
</dbReference>
<dbReference type="PANTHER" id="PTHR42711">
    <property type="entry name" value="ABC TRANSPORTER ATP-BINDING PROTEIN"/>
    <property type="match status" value="1"/>
</dbReference>
<proteinExistence type="inferred from homology"/>
<dbReference type="InterPro" id="IPR050763">
    <property type="entry name" value="ABC_transporter_ATP-binding"/>
</dbReference>
<dbReference type="Gene3D" id="3.40.50.300">
    <property type="entry name" value="P-loop containing nucleotide triphosphate hydrolases"/>
    <property type="match status" value="1"/>
</dbReference>
<feature type="domain" description="ABC transporter" evidence="6">
    <location>
        <begin position="2"/>
        <end position="237"/>
    </location>
</feature>
<name>A0A8J7RL39_9BACT</name>
<keyword evidence="8" id="KW-1185">Reference proteome</keyword>
<comment type="similarity">
    <text evidence="1">Belongs to the ABC transporter superfamily.</text>
</comment>
<evidence type="ECO:0000313" key="7">
    <source>
        <dbReference type="EMBL" id="MBP3191674.1"/>
    </source>
</evidence>
<dbReference type="GO" id="GO:0016887">
    <property type="term" value="F:ATP hydrolysis activity"/>
    <property type="evidence" value="ECO:0007669"/>
    <property type="project" value="InterPro"/>
</dbReference>
<protein>
    <submittedName>
        <fullName evidence="7">ABC transporter ATP-binding protein</fullName>
    </submittedName>
</protein>
<dbReference type="EMBL" id="JAFIDN010000002">
    <property type="protein sequence ID" value="MBP3191674.1"/>
    <property type="molecule type" value="Genomic_DNA"/>
</dbReference>
<keyword evidence="5 7" id="KW-0067">ATP-binding</keyword>
<dbReference type="SMART" id="SM00382">
    <property type="entry name" value="AAA"/>
    <property type="match status" value="1"/>
</dbReference>
<evidence type="ECO:0000259" key="6">
    <source>
        <dbReference type="PROSITE" id="PS50893"/>
    </source>
</evidence>
<evidence type="ECO:0000313" key="8">
    <source>
        <dbReference type="Proteomes" id="UP000673975"/>
    </source>
</evidence>
<dbReference type="CDD" id="cd03230">
    <property type="entry name" value="ABC_DR_subfamily_A"/>
    <property type="match status" value="1"/>
</dbReference>
<dbReference type="PANTHER" id="PTHR42711:SF5">
    <property type="entry name" value="ABC TRANSPORTER ATP-BINDING PROTEIN NATA"/>
    <property type="match status" value="1"/>
</dbReference>
<dbReference type="SUPFAM" id="SSF52540">
    <property type="entry name" value="P-loop containing nucleoside triphosphate hydrolases"/>
    <property type="match status" value="1"/>
</dbReference>
<dbReference type="PROSITE" id="PS50893">
    <property type="entry name" value="ABC_TRANSPORTER_2"/>
    <property type="match status" value="1"/>
</dbReference>
<dbReference type="InterPro" id="IPR027417">
    <property type="entry name" value="P-loop_NTPase"/>
</dbReference>
<evidence type="ECO:0000256" key="4">
    <source>
        <dbReference type="ARBA" id="ARBA00022741"/>
    </source>
</evidence>
<dbReference type="InterPro" id="IPR003593">
    <property type="entry name" value="AAA+_ATPase"/>
</dbReference>
<dbReference type="AlphaFoldDB" id="A0A8J7RL39"/>
<gene>
    <name evidence="7" type="ORF">NATSA_03260</name>
</gene>
<keyword evidence="3" id="KW-0536">Nodulation</keyword>
<evidence type="ECO:0000256" key="1">
    <source>
        <dbReference type="ARBA" id="ARBA00005417"/>
    </source>
</evidence>
<dbReference type="Proteomes" id="UP000673975">
    <property type="component" value="Unassembled WGS sequence"/>
</dbReference>
<keyword evidence="2" id="KW-0813">Transport</keyword>
<reference evidence="7" key="1">
    <citation type="submission" date="2021-02" db="EMBL/GenBank/DDBJ databases">
        <title>Natronogracilivirga saccharolytica gen. nov. sp. nov. a new anaerobic, haloalkiliphilic carbohydrate-fermenting bacterium from soda lake and proposing of Cyclonatronumiaceae fam. nov. in the phylum Balneolaeota.</title>
        <authorList>
            <person name="Zhilina T.N."/>
            <person name="Sorokin D.Y."/>
            <person name="Zavarzina D.G."/>
            <person name="Toshchakov S.V."/>
            <person name="Kublanov I.V."/>
        </authorList>
    </citation>
    <scope>NUCLEOTIDE SEQUENCE</scope>
    <source>
        <strain evidence="7">Z-1702</strain>
    </source>
</reference>
<evidence type="ECO:0000256" key="3">
    <source>
        <dbReference type="ARBA" id="ARBA00022458"/>
    </source>
</evidence>
<dbReference type="RefSeq" id="WP_210510368.1">
    <property type="nucleotide sequence ID" value="NZ_JAFIDN010000002.1"/>
</dbReference>
<dbReference type="GO" id="GO:0005524">
    <property type="term" value="F:ATP binding"/>
    <property type="evidence" value="ECO:0007669"/>
    <property type="project" value="UniProtKB-KW"/>
</dbReference>
<evidence type="ECO:0000256" key="5">
    <source>
        <dbReference type="ARBA" id="ARBA00022840"/>
    </source>
</evidence>
<organism evidence="7 8">
    <name type="scientific">Natronogracilivirga saccharolytica</name>
    <dbReference type="NCBI Taxonomy" id="2812953"/>
    <lineage>
        <taxon>Bacteria</taxon>
        <taxon>Pseudomonadati</taxon>
        <taxon>Balneolota</taxon>
        <taxon>Balneolia</taxon>
        <taxon>Balneolales</taxon>
        <taxon>Cyclonatronaceae</taxon>
        <taxon>Natronogracilivirga</taxon>
    </lineage>
</organism>